<keyword evidence="5" id="KW-1185">Reference proteome</keyword>
<dbReference type="InterPro" id="IPR027417">
    <property type="entry name" value="P-loop_NTPase"/>
</dbReference>
<proteinExistence type="inferred from homology"/>
<dbReference type="Gene3D" id="3.40.50.300">
    <property type="entry name" value="P-loop containing nucleotide triphosphate hydrolases"/>
    <property type="match status" value="1"/>
</dbReference>
<dbReference type="CDD" id="cd06464">
    <property type="entry name" value="ACD_sHsps-like"/>
    <property type="match status" value="1"/>
</dbReference>
<sequence>MMAVILTFLGKGGTGRTTMAIATAKGLAAQGKRVLLATSDSGPGPSLLLGTPLTTTPTPVETNLKAVQFQCAALLESSWEQLKTLEAQYLRTPFFKNVYGQELGVLPGMDSALALNALREYDHSGDYDAIVYDGNNSQETLRMLGMPEILSWYIRRFRQVFLDSDLGKALSPFVQPIASTVLSVDISGDTFAGPTKEMSNVLEQGKSAVSDPNRVSAYLVTTEDEVARATASYLWGSAQQVGLTVGGILLNQSQQTSYLADSFAPLTVTAIPEAASNWETLIKALPDFSQATSAPRSISIDVARRHVTLFLPGFDKKQIKLTQYGPELTIEAGDQRRNILLPPSLTGQPVTGAKFQNGYLIVSL</sequence>
<dbReference type="SUPFAM" id="SSF49764">
    <property type="entry name" value="HSP20-like chaperones"/>
    <property type="match status" value="1"/>
</dbReference>
<evidence type="ECO:0000313" key="4">
    <source>
        <dbReference type="EMBL" id="CDM92414.1"/>
    </source>
</evidence>
<keyword evidence="4" id="KW-0378">Hydrolase</keyword>
<evidence type="ECO:0000259" key="3">
    <source>
        <dbReference type="Pfam" id="PF17886"/>
    </source>
</evidence>
<organism evidence="4 5">
    <name type="scientific">Limnospira indica PCC 8005</name>
    <dbReference type="NCBI Taxonomy" id="376219"/>
    <lineage>
        <taxon>Bacteria</taxon>
        <taxon>Bacillati</taxon>
        <taxon>Cyanobacteriota</taxon>
        <taxon>Cyanophyceae</taxon>
        <taxon>Oscillatoriophycideae</taxon>
        <taxon>Oscillatoriales</taxon>
        <taxon>Sirenicapillariaceae</taxon>
        <taxon>Limnospira</taxon>
    </lineage>
</organism>
<dbReference type="AlphaFoldDB" id="A0A9P1KA40"/>
<dbReference type="SUPFAM" id="SSF52540">
    <property type="entry name" value="P-loop containing nucleoside triphosphate hydrolases"/>
    <property type="match status" value="1"/>
</dbReference>
<dbReference type="InterPro" id="IPR053262">
    <property type="entry name" value="ArsA_ATPase-like"/>
</dbReference>
<feature type="domain" description="ArsA/GET3 Anion-transporting ATPase-like" evidence="2">
    <location>
        <begin position="5"/>
        <end position="252"/>
    </location>
</feature>
<evidence type="ECO:0000313" key="5">
    <source>
        <dbReference type="Proteomes" id="UP000032946"/>
    </source>
</evidence>
<evidence type="ECO:0000259" key="2">
    <source>
        <dbReference type="Pfam" id="PF02374"/>
    </source>
</evidence>
<dbReference type="InterPro" id="IPR025723">
    <property type="entry name" value="ArsA/GET3_ATPase-like"/>
</dbReference>
<dbReference type="GO" id="GO:0016787">
    <property type="term" value="F:hydrolase activity"/>
    <property type="evidence" value="ECO:0007669"/>
    <property type="project" value="UniProtKB-KW"/>
</dbReference>
<dbReference type="EC" id="3.6.3.16" evidence="4"/>
<dbReference type="InterPro" id="IPR008978">
    <property type="entry name" value="HSP20-like_chaperone"/>
</dbReference>
<dbReference type="InterPro" id="IPR040612">
    <property type="entry name" value="ArsA_HSP20-like"/>
</dbReference>
<dbReference type="EMBL" id="FO818640">
    <property type="protein sequence ID" value="CDM92414.1"/>
    <property type="molecule type" value="Genomic_DNA"/>
</dbReference>
<dbReference type="PANTHER" id="PTHR43868">
    <property type="entry name" value="OS02G0711200 PROTEIN"/>
    <property type="match status" value="1"/>
</dbReference>
<gene>
    <name evidence="4" type="ORF">ARTHRO_10087</name>
</gene>
<accession>A0A9P1KA40</accession>
<feature type="domain" description="ArsA HSP20-like" evidence="3">
    <location>
        <begin position="306"/>
        <end position="363"/>
    </location>
</feature>
<dbReference type="Pfam" id="PF17886">
    <property type="entry name" value="ArsA_HSP20"/>
    <property type="match status" value="1"/>
</dbReference>
<dbReference type="Pfam" id="PF02374">
    <property type="entry name" value="ArsA_ATPase"/>
    <property type="match status" value="1"/>
</dbReference>
<dbReference type="Gene3D" id="2.60.40.790">
    <property type="match status" value="1"/>
</dbReference>
<evidence type="ECO:0000256" key="1">
    <source>
        <dbReference type="ARBA" id="ARBA00011040"/>
    </source>
</evidence>
<dbReference type="CDD" id="cd02035">
    <property type="entry name" value="ArsA"/>
    <property type="match status" value="1"/>
</dbReference>
<dbReference type="Proteomes" id="UP000032946">
    <property type="component" value="Chromosome"/>
</dbReference>
<dbReference type="PANTHER" id="PTHR43868:SF1">
    <property type="entry name" value="P-LOOP CONTAINING NUCLEOSIDE TRIPHOSPHATE HYDROLASES SUPERFAMILY PROTEIN"/>
    <property type="match status" value="1"/>
</dbReference>
<comment type="similarity">
    <text evidence="1">Belongs to the arsA ATPase family.</text>
</comment>
<reference evidence="4 5" key="1">
    <citation type="submission" date="2014-02" db="EMBL/GenBank/DDBJ databases">
        <authorList>
            <person name="Genoscope - CEA"/>
        </authorList>
    </citation>
    <scope>NUCLEOTIDE SEQUENCE [LARGE SCALE GENOMIC DNA]</scope>
    <source>
        <strain evidence="4 5">PCC 8005</strain>
    </source>
</reference>
<name>A0A9P1KA40_9CYAN</name>
<protein>
    <submittedName>
        <fullName evidence="4">Arsenite-transporting ATPase</fullName>
        <ecNumber evidence="4">3.6.3.16</ecNumber>
    </submittedName>
</protein>